<gene>
    <name evidence="1" type="ORF">DTER00134_LOCUS2792</name>
</gene>
<accession>A0A7S3VI21</accession>
<dbReference type="AlphaFoldDB" id="A0A7S3VI21"/>
<evidence type="ECO:0000313" key="1">
    <source>
        <dbReference type="EMBL" id="CAE0487745.1"/>
    </source>
</evidence>
<name>A0A7S3VI21_DUNTE</name>
<sequence>MQHSCQHACLLRQTKAHMCTSARKGQRTKTRKPHTFPTHTCARTHTHTHTLTGIMKQLQLWWGACSNKNSHAAACKRQLGSLTRSSTVALESSFTPSIT</sequence>
<protein>
    <submittedName>
        <fullName evidence="1">Uncharacterized protein</fullName>
    </submittedName>
</protein>
<reference evidence="1" key="1">
    <citation type="submission" date="2021-01" db="EMBL/GenBank/DDBJ databases">
        <authorList>
            <person name="Corre E."/>
            <person name="Pelletier E."/>
            <person name="Niang G."/>
            <person name="Scheremetjew M."/>
            <person name="Finn R."/>
            <person name="Kale V."/>
            <person name="Holt S."/>
            <person name="Cochrane G."/>
            <person name="Meng A."/>
            <person name="Brown T."/>
            <person name="Cohen L."/>
        </authorList>
    </citation>
    <scope>NUCLEOTIDE SEQUENCE</scope>
    <source>
        <strain evidence="1">CCMP1320</strain>
    </source>
</reference>
<dbReference type="EMBL" id="HBIP01005566">
    <property type="protein sequence ID" value="CAE0487745.1"/>
    <property type="molecule type" value="Transcribed_RNA"/>
</dbReference>
<proteinExistence type="predicted"/>
<organism evidence="1">
    <name type="scientific">Dunaliella tertiolecta</name>
    <name type="common">Green alga</name>
    <dbReference type="NCBI Taxonomy" id="3047"/>
    <lineage>
        <taxon>Eukaryota</taxon>
        <taxon>Viridiplantae</taxon>
        <taxon>Chlorophyta</taxon>
        <taxon>core chlorophytes</taxon>
        <taxon>Chlorophyceae</taxon>
        <taxon>CS clade</taxon>
        <taxon>Chlamydomonadales</taxon>
        <taxon>Dunaliellaceae</taxon>
        <taxon>Dunaliella</taxon>
    </lineage>
</organism>